<keyword evidence="5" id="KW-0670">Pyruvate</keyword>
<dbReference type="InterPro" id="IPR001017">
    <property type="entry name" value="DH_E1"/>
</dbReference>
<evidence type="ECO:0000256" key="3">
    <source>
        <dbReference type="ARBA" id="ARBA00023052"/>
    </source>
</evidence>
<accession>A0A6J5KL30</accession>
<keyword evidence="2" id="KW-0560">Oxidoreductase</keyword>
<evidence type="ECO:0000256" key="2">
    <source>
        <dbReference type="ARBA" id="ARBA00023002"/>
    </source>
</evidence>
<comment type="cofactor">
    <cofactor evidence="1">
        <name>thiamine diphosphate</name>
        <dbReference type="ChEBI" id="CHEBI:58937"/>
    </cofactor>
</comment>
<evidence type="ECO:0000259" key="4">
    <source>
        <dbReference type="Pfam" id="PF00676"/>
    </source>
</evidence>
<dbReference type="GO" id="GO:0004739">
    <property type="term" value="F:pyruvate dehydrogenase (acetyl-transferring) activity"/>
    <property type="evidence" value="ECO:0007669"/>
    <property type="project" value="TreeGrafter"/>
</dbReference>
<proteinExistence type="predicted"/>
<feature type="domain" description="Dehydrogenase E1 component" evidence="4">
    <location>
        <begin position="6"/>
        <end position="165"/>
    </location>
</feature>
<dbReference type="Gene3D" id="3.40.50.970">
    <property type="match status" value="1"/>
</dbReference>
<dbReference type="InterPro" id="IPR050642">
    <property type="entry name" value="PDH_E1_Alpha_Subunit"/>
</dbReference>
<organism evidence="5">
    <name type="scientific">uncultured Caudovirales phage</name>
    <dbReference type="NCBI Taxonomy" id="2100421"/>
    <lineage>
        <taxon>Viruses</taxon>
        <taxon>Duplodnaviria</taxon>
        <taxon>Heunggongvirae</taxon>
        <taxon>Uroviricota</taxon>
        <taxon>Caudoviricetes</taxon>
        <taxon>Peduoviridae</taxon>
        <taxon>Maltschvirus</taxon>
        <taxon>Maltschvirus maltsch</taxon>
    </lineage>
</organism>
<dbReference type="PANTHER" id="PTHR11516:SF60">
    <property type="entry name" value="PYRUVATE DEHYDROGENASE E1 COMPONENT SUBUNIT ALPHA"/>
    <property type="match status" value="1"/>
</dbReference>
<reference evidence="5" key="1">
    <citation type="submission" date="2020-04" db="EMBL/GenBank/DDBJ databases">
        <authorList>
            <person name="Chiriac C."/>
            <person name="Salcher M."/>
            <person name="Ghai R."/>
            <person name="Kavagutti S V."/>
        </authorList>
    </citation>
    <scope>NUCLEOTIDE SEQUENCE</scope>
</reference>
<gene>
    <name evidence="5" type="ORF">UFOVP29_133</name>
</gene>
<dbReference type="GO" id="GO:0006086">
    <property type="term" value="P:pyruvate decarboxylation to acetyl-CoA"/>
    <property type="evidence" value="ECO:0007669"/>
    <property type="project" value="TreeGrafter"/>
</dbReference>
<sequence length="197" mass="22258">MISKQQLIDFEADIAHEFNTARIRAPVHLYSGVEDQMITVFEHIDVENDWVCCTWRNHYQALLKGVPPKYLKDKIMQGKSMVMNLPEYKFICSSIVGGIPSIATGLALAAKLRGTGEKVWCWCGDMSAQTGAFIEAHKYSYSQNLPITFVIEDNGMSVMTPTKSTWGTEKPQDPHLIYYQYTNDLYPHAGAGVRVQF</sequence>
<dbReference type="EMBL" id="LR796167">
    <property type="protein sequence ID" value="CAB4122974.1"/>
    <property type="molecule type" value="Genomic_DNA"/>
</dbReference>
<evidence type="ECO:0000313" key="5">
    <source>
        <dbReference type="EMBL" id="CAB4122974.1"/>
    </source>
</evidence>
<dbReference type="SUPFAM" id="SSF52518">
    <property type="entry name" value="Thiamin diphosphate-binding fold (THDP-binding)"/>
    <property type="match status" value="1"/>
</dbReference>
<keyword evidence="3" id="KW-0786">Thiamine pyrophosphate</keyword>
<protein>
    <submittedName>
        <fullName evidence="5">PDH_E1_alph_y, pyruvate dehydrogenase (Acetyl-transferring) E1 component, alpha subunit</fullName>
    </submittedName>
</protein>
<evidence type="ECO:0000256" key="1">
    <source>
        <dbReference type="ARBA" id="ARBA00001964"/>
    </source>
</evidence>
<dbReference type="Pfam" id="PF00676">
    <property type="entry name" value="E1_dh"/>
    <property type="match status" value="1"/>
</dbReference>
<dbReference type="PANTHER" id="PTHR11516">
    <property type="entry name" value="PYRUVATE DEHYDROGENASE E1 COMPONENT, ALPHA SUBUNIT BACTERIAL AND ORGANELLAR"/>
    <property type="match status" value="1"/>
</dbReference>
<dbReference type="InterPro" id="IPR029061">
    <property type="entry name" value="THDP-binding"/>
</dbReference>
<name>A0A6J5KL30_9CAUD</name>